<accession>A0A0F9SYD1</accession>
<organism evidence="1">
    <name type="scientific">marine sediment metagenome</name>
    <dbReference type="NCBI Taxonomy" id="412755"/>
    <lineage>
        <taxon>unclassified sequences</taxon>
        <taxon>metagenomes</taxon>
        <taxon>ecological metagenomes</taxon>
    </lineage>
</organism>
<reference evidence="1" key="1">
    <citation type="journal article" date="2015" name="Nature">
        <title>Complex archaea that bridge the gap between prokaryotes and eukaryotes.</title>
        <authorList>
            <person name="Spang A."/>
            <person name="Saw J.H."/>
            <person name="Jorgensen S.L."/>
            <person name="Zaremba-Niedzwiedzka K."/>
            <person name="Martijn J."/>
            <person name="Lind A.E."/>
            <person name="van Eijk R."/>
            <person name="Schleper C."/>
            <person name="Guy L."/>
            <person name="Ettema T.J."/>
        </authorList>
    </citation>
    <scope>NUCLEOTIDE SEQUENCE</scope>
</reference>
<gene>
    <name evidence="1" type="ORF">LCGC14_0459210</name>
</gene>
<evidence type="ECO:0000313" key="1">
    <source>
        <dbReference type="EMBL" id="KKN67662.1"/>
    </source>
</evidence>
<sequence length="97" mass="11310">MNDKEMTSRMIGSCTSEMLATYVIIYKTLNMDKEMALLSMKELAIRREQGDDFDYETFIEEEIKKIPKMRNLNLPEMGKSIMSGRENFKEILGKNDS</sequence>
<comment type="caution">
    <text evidence="1">The sequence shown here is derived from an EMBL/GenBank/DDBJ whole genome shotgun (WGS) entry which is preliminary data.</text>
</comment>
<proteinExistence type="predicted"/>
<dbReference type="AlphaFoldDB" id="A0A0F9SYD1"/>
<protein>
    <submittedName>
        <fullName evidence="1">Uncharacterized protein</fullName>
    </submittedName>
</protein>
<name>A0A0F9SYD1_9ZZZZ</name>
<dbReference type="EMBL" id="LAZR01000468">
    <property type="protein sequence ID" value="KKN67662.1"/>
    <property type="molecule type" value="Genomic_DNA"/>
</dbReference>